<gene>
    <name evidence="2" type="ORF">K9D25_18700</name>
</gene>
<dbReference type="RefSeq" id="WP_244377252.1">
    <property type="nucleotide sequence ID" value="NZ_CP083239.1"/>
</dbReference>
<organism evidence="2 3">
    <name type="scientific">Ancylobacter polymorphus</name>
    <dbReference type="NCBI Taxonomy" id="223390"/>
    <lineage>
        <taxon>Bacteria</taxon>
        <taxon>Pseudomonadati</taxon>
        <taxon>Pseudomonadota</taxon>
        <taxon>Alphaproteobacteria</taxon>
        <taxon>Hyphomicrobiales</taxon>
        <taxon>Xanthobacteraceae</taxon>
        <taxon>Ancylobacter</taxon>
    </lineage>
</organism>
<name>A0A9E6ZXZ9_9HYPH</name>
<keyword evidence="1" id="KW-0175">Coiled coil</keyword>
<evidence type="ECO:0000313" key="2">
    <source>
        <dbReference type="EMBL" id="UOK70725.1"/>
    </source>
</evidence>
<dbReference type="Proteomes" id="UP000831684">
    <property type="component" value="Chromosome"/>
</dbReference>
<reference evidence="2" key="1">
    <citation type="submission" date="2021-09" db="EMBL/GenBank/DDBJ databases">
        <title>Network and meta-omics reveal the key degrader and cooperation patterns in an efficient 1,4-dioxane-degrading microbial community.</title>
        <authorList>
            <person name="Dai C."/>
        </authorList>
    </citation>
    <scope>NUCLEOTIDE SEQUENCE</scope>
    <source>
        <strain evidence="2">ZM13</strain>
    </source>
</reference>
<evidence type="ECO:0000256" key="1">
    <source>
        <dbReference type="SAM" id="Coils"/>
    </source>
</evidence>
<dbReference type="AlphaFoldDB" id="A0A9E6ZXZ9"/>
<proteinExistence type="predicted"/>
<feature type="coiled-coil region" evidence="1">
    <location>
        <begin position="21"/>
        <end position="59"/>
    </location>
</feature>
<sequence>MNAPSPQMPPPLEPQALRAALRHFQDRLQAQEAQFARLQRQIKKQAAELAQCREALQRQPGARSRLSDTLALRHLARALRGLLPRRWRETLARMNVATGAEGAPDYRVRVRALRASGQLARTRSVALVAPESLHRAATAAAQLIAAMGLRCTVHSTMPAAFTEDLYLVISPRAFAELPPPDRRILWLVESGELAGEWNASLHARLAGSLAVFEAVLPRIAELQAHGLVQHQIFHVPLTPFTAPNPVRPDRSPLGLPHMLARALHGCGVVDEACFEAATAETRLDAPALVLCLPEAPERFALARESQRHGALLFPGLRHVEGWKGTALSYRYLARRALAAGRERLVIWEDDARLPADFDTRLPALLARLEAQAGDWDVFSGLITDLSPQGEVKAVHADGANLLIELDTVIGMVFGVYGPKALNALAGYRMAGDDVMKATIDRYLETLDLRCWTVFPPLVGHADHVSSTLWDPTGSRFLSNEWLNPMIDGSQFRLLAKIADRLEGAARPPVDGR</sequence>
<protein>
    <submittedName>
        <fullName evidence="2">Uncharacterized protein</fullName>
    </submittedName>
</protein>
<evidence type="ECO:0000313" key="3">
    <source>
        <dbReference type="Proteomes" id="UP000831684"/>
    </source>
</evidence>
<dbReference type="KEGG" id="apol:K9D25_18700"/>
<dbReference type="EMBL" id="CP083239">
    <property type="protein sequence ID" value="UOK70725.1"/>
    <property type="molecule type" value="Genomic_DNA"/>
</dbReference>
<accession>A0A9E6ZXZ9</accession>